<keyword evidence="6" id="KW-1185">Reference proteome</keyword>
<keyword evidence="4" id="KW-0175">Coiled coil</keyword>
<dbReference type="PANTHER" id="PTHR21100">
    <property type="entry name" value="PREFOLDIN SUBUNIT 4"/>
    <property type="match status" value="1"/>
</dbReference>
<proteinExistence type="inferred from homology"/>
<dbReference type="InterPro" id="IPR002777">
    <property type="entry name" value="PFD_beta-like"/>
</dbReference>
<comment type="function">
    <text evidence="3">Binds specifically to cytosolic chaperonin (c-CPN) and transfers target proteins to it. Binds to nascent polypeptide chain and promotes folding in an environment in which there are many competing pathways for nonnative proteins.</text>
</comment>
<feature type="coiled-coil region" evidence="4">
    <location>
        <begin position="65"/>
        <end position="149"/>
    </location>
</feature>
<dbReference type="GO" id="GO:0016272">
    <property type="term" value="C:prefoldin complex"/>
    <property type="evidence" value="ECO:0007669"/>
    <property type="project" value="InterPro"/>
</dbReference>
<name>A0A9N8VPP4_9GLOM</name>
<dbReference type="EMBL" id="CAJVPS010000127">
    <property type="protein sequence ID" value="CAG8455548.1"/>
    <property type="molecule type" value="Genomic_DNA"/>
</dbReference>
<dbReference type="InterPro" id="IPR009053">
    <property type="entry name" value="Prefoldin"/>
</dbReference>
<dbReference type="Pfam" id="PF01920">
    <property type="entry name" value="Prefoldin_2"/>
    <property type="match status" value="1"/>
</dbReference>
<dbReference type="AlphaFoldDB" id="A0A9N8VPP4"/>
<dbReference type="GO" id="GO:0006457">
    <property type="term" value="P:protein folding"/>
    <property type="evidence" value="ECO:0007669"/>
    <property type="project" value="InterPro"/>
</dbReference>
<dbReference type="GO" id="GO:0051082">
    <property type="term" value="F:unfolded protein binding"/>
    <property type="evidence" value="ECO:0007669"/>
    <property type="project" value="InterPro"/>
</dbReference>
<evidence type="ECO:0000256" key="1">
    <source>
        <dbReference type="ARBA" id="ARBA00008045"/>
    </source>
</evidence>
<evidence type="ECO:0000313" key="6">
    <source>
        <dbReference type="Proteomes" id="UP000789508"/>
    </source>
</evidence>
<evidence type="ECO:0000256" key="3">
    <source>
        <dbReference type="ARBA" id="ARBA00024667"/>
    </source>
</evidence>
<reference evidence="5" key="1">
    <citation type="submission" date="2021-06" db="EMBL/GenBank/DDBJ databases">
        <authorList>
            <person name="Kallberg Y."/>
            <person name="Tangrot J."/>
            <person name="Rosling A."/>
        </authorList>
    </citation>
    <scope>NUCLEOTIDE SEQUENCE</scope>
    <source>
        <strain evidence="5">FL130A</strain>
    </source>
</reference>
<evidence type="ECO:0000256" key="4">
    <source>
        <dbReference type="SAM" id="Coils"/>
    </source>
</evidence>
<protein>
    <submittedName>
        <fullName evidence="5">11471_t:CDS:1</fullName>
    </submittedName>
</protein>
<sequence>MVRISLTRNSTQIGYSLPKDVDRISRMQLNFLTNVDNAYDEEVDAEVTWEDQQQINSFSKLNAKYSDLEEIYNAKKIEKESLEDLSSELELADDDELVKYKIGDAFITLPLQEAQERIERESELLTQELEKLKHEMDGYVEKMNQLKVSLYGKFGKAINLERD</sequence>
<dbReference type="OrthoDB" id="10250441at2759"/>
<evidence type="ECO:0000313" key="5">
    <source>
        <dbReference type="EMBL" id="CAG8455548.1"/>
    </source>
</evidence>
<dbReference type="Proteomes" id="UP000789508">
    <property type="component" value="Unassembled WGS sequence"/>
</dbReference>
<dbReference type="Gene3D" id="1.10.287.370">
    <property type="match status" value="1"/>
</dbReference>
<dbReference type="FunFam" id="1.10.287.370:FF:000005">
    <property type="entry name" value="Prefoldin subunit 4"/>
    <property type="match status" value="1"/>
</dbReference>
<dbReference type="InterPro" id="IPR016661">
    <property type="entry name" value="PFDN4"/>
</dbReference>
<dbReference type="CDD" id="cd23165">
    <property type="entry name" value="Prefoldin_4"/>
    <property type="match status" value="1"/>
</dbReference>
<dbReference type="GO" id="GO:0005737">
    <property type="term" value="C:cytoplasm"/>
    <property type="evidence" value="ECO:0007669"/>
    <property type="project" value="TreeGrafter"/>
</dbReference>
<accession>A0A9N8VPP4</accession>
<dbReference type="SUPFAM" id="SSF46579">
    <property type="entry name" value="Prefoldin"/>
    <property type="match status" value="1"/>
</dbReference>
<comment type="caution">
    <text evidence="5">The sequence shown here is derived from an EMBL/GenBank/DDBJ whole genome shotgun (WGS) entry which is preliminary data.</text>
</comment>
<dbReference type="PANTHER" id="PTHR21100:SF9">
    <property type="entry name" value="PREFOLDIN SUBUNIT 4"/>
    <property type="match status" value="1"/>
</dbReference>
<organism evidence="5 6">
    <name type="scientific">Ambispora leptoticha</name>
    <dbReference type="NCBI Taxonomy" id="144679"/>
    <lineage>
        <taxon>Eukaryota</taxon>
        <taxon>Fungi</taxon>
        <taxon>Fungi incertae sedis</taxon>
        <taxon>Mucoromycota</taxon>
        <taxon>Glomeromycotina</taxon>
        <taxon>Glomeromycetes</taxon>
        <taxon>Archaeosporales</taxon>
        <taxon>Ambisporaceae</taxon>
        <taxon>Ambispora</taxon>
    </lineage>
</organism>
<comment type="similarity">
    <text evidence="1">Belongs to the prefoldin subunit beta family.</text>
</comment>
<evidence type="ECO:0000256" key="2">
    <source>
        <dbReference type="ARBA" id="ARBA00023186"/>
    </source>
</evidence>
<gene>
    <name evidence="5" type="ORF">ALEPTO_LOCUS1260</name>
</gene>
<keyword evidence="2" id="KW-0143">Chaperone</keyword>